<gene>
    <name evidence="2" type="ORF">EC912_102471</name>
</gene>
<dbReference type="RefSeq" id="WP_132142334.1">
    <property type="nucleotide sequence ID" value="NZ_SMCS01000002.1"/>
</dbReference>
<dbReference type="Proteomes" id="UP000295645">
    <property type="component" value="Unassembled WGS sequence"/>
</dbReference>
<organism evidence="2 3">
    <name type="scientific">Luteibacter rhizovicinus</name>
    <dbReference type="NCBI Taxonomy" id="242606"/>
    <lineage>
        <taxon>Bacteria</taxon>
        <taxon>Pseudomonadati</taxon>
        <taxon>Pseudomonadota</taxon>
        <taxon>Gammaproteobacteria</taxon>
        <taxon>Lysobacterales</taxon>
        <taxon>Rhodanobacteraceae</taxon>
        <taxon>Luteibacter</taxon>
    </lineage>
</organism>
<dbReference type="EMBL" id="SMCS01000002">
    <property type="protein sequence ID" value="TCV96121.1"/>
    <property type="molecule type" value="Genomic_DNA"/>
</dbReference>
<name>A0A4R3YU73_9GAMM</name>
<reference evidence="2 3" key="1">
    <citation type="submission" date="2019-03" db="EMBL/GenBank/DDBJ databases">
        <title>Above-ground endophytic microbial communities from plants in different locations in the United States.</title>
        <authorList>
            <person name="Frank C."/>
        </authorList>
    </citation>
    <scope>NUCLEOTIDE SEQUENCE [LARGE SCALE GENOMIC DNA]</scope>
    <source>
        <strain evidence="2 3">LP_13_YM</strain>
    </source>
</reference>
<proteinExistence type="predicted"/>
<keyword evidence="3" id="KW-1185">Reference proteome</keyword>
<accession>A0A4R3YU73</accession>
<evidence type="ECO:0000313" key="3">
    <source>
        <dbReference type="Proteomes" id="UP000295645"/>
    </source>
</evidence>
<evidence type="ECO:0000313" key="2">
    <source>
        <dbReference type="EMBL" id="TCV96121.1"/>
    </source>
</evidence>
<sequence length="114" mass="12511">MPTTHRYYLSVADLANARGSEPSLAFEGIGPEKLASDLADALRSDTLFQQWKAMQPDPDEVAPSLGATDPGVSATGKQTSDRADIELVTTLPMSIVKQRLNWLIGPNWQLRDMR</sequence>
<protein>
    <submittedName>
        <fullName evidence="2">Uncharacterized protein</fullName>
    </submittedName>
</protein>
<dbReference type="OrthoDB" id="5985451at2"/>
<comment type="caution">
    <text evidence="2">The sequence shown here is derived from an EMBL/GenBank/DDBJ whole genome shotgun (WGS) entry which is preliminary data.</text>
</comment>
<dbReference type="AlphaFoldDB" id="A0A4R3YU73"/>
<evidence type="ECO:0000256" key="1">
    <source>
        <dbReference type="SAM" id="MobiDB-lite"/>
    </source>
</evidence>
<feature type="region of interest" description="Disordered" evidence="1">
    <location>
        <begin position="53"/>
        <end position="79"/>
    </location>
</feature>